<dbReference type="Gene3D" id="3.40.50.1820">
    <property type="entry name" value="alpha/beta hydrolase"/>
    <property type="match status" value="1"/>
</dbReference>
<evidence type="ECO:0000313" key="3">
    <source>
        <dbReference type="Proteomes" id="UP001500822"/>
    </source>
</evidence>
<dbReference type="SUPFAM" id="SSF53474">
    <property type="entry name" value="alpha/beta-Hydrolases"/>
    <property type="match status" value="1"/>
</dbReference>
<dbReference type="InterPro" id="IPR000073">
    <property type="entry name" value="AB_hydrolase_1"/>
</dbReference>
<dbReference type="Pfam" id="PF00561">
    <property type="entry name" value="Abhydrolase_1"/>
    <property type="match status" value="1"/>
</dbReference>
<keyword evidence="3" id="KW-1185">Reference proteome</keyword>
<dbReference type="InterPro" id="IPR029058">
    <property type="entry name" value="AB_hydrolase_fold"/>
</dbReference>
<accession>A0ABP8ZFA6</accession>
<organism evidence="2 3">
    <name type="scientific">Gordonia alkaliphila</name>
    <dbReference type="NCBI Taxonomy" id="1053547"/>
    <lineage>
        <taxon>Bacteria</taxon>
        <taxon>Bacillati</taxon>
        <taxon>Actinomycetota</taxon>
        <taxon>Actinomycetes</taxon>
        <taxon>Mycobacteriales</taxon>
        <taxon>Gordoniaceae</taxon>
        <taxon>Gordonia</taxon>
    </lineage>
</organism>
<evidence type="ECO:0000259" key="1">
    <source>
        <dbReference type="Pfam" id="PF00561"/>
    </source>
</evidence>
<reference evidence="3" key="1">
    <citation type="journal article" date="2019" name="Int. J. Syst. Evol. Microbiol.">
        <title>The Global Catalogue of Microorganisms (GCM) 10K type strain sequencing project: providing services to taxonomists for standard genome sequencing and annotation.</title>
        <authorList>
            <consortium name="The Broad Institute Genomics Platform"/>
            <consortium name="The Broad Institute Genome Sequencing Center for Infectious Disease"/>
            <person name="Wu L."/>
            <person name="Ma J."/>
        </authorList>
    </citation>
    <scope>NUCLEOTIDE SEQUENCE [LARGE SCALE GENOMIC DNA]</scope>
    <source>
        <strain evidence="3">JCM 18077</strain>
    </source>
</reference>
<dbReference type="PANTHER" id="PTHR43194">
    <property type="entry name" value="HYDROLASE ALPHA/BETA FOLD FAMILY"/>
    <property type="match status" value="1"/>
</dbReference>
<dbReference type="Proteomes" id="UP001500822">
    <property type="component" value="Unassembled WGS sequence"/>
</dbReference>
<proteinExistence type="predicted"/>
<feature type="domain" description="AB hydrolase-1" evidence="1">
    <location>
        <begin position="171"/>
        <end position="402"/>
    </location>
</feature>
<sequence>MDTFDDVARRLAAYGAITRMTGSDHIVVFDDTGLALDDGDEYLHLPLDGTTLDEVPPAWRSDDAADRRATRWIEDYLEDTFQTLVIRRHYIDDLVRDPFSPVFLDHLADRFPNVDLPEIQAYLAEIRQWLAGRPRATATAPTAETFTIEVGALALTGDRWPASTGDGTHAPILMLHGGGQTRHSWNRAAAGLAALGHDVYTMDLRGHGDSAWPEDADYAVGAFTEDLLGTLDALEIKPVIVGASLGGITGLNTVGRHLDVAAGLVLVDIVVDVEPAGIDRIKEFMGAHIDGFDTLDDVADAIAAYNPSRKRTRNLGGLTKNVRQRADGRWYWHWDPRFLQGGDETRITDVEVLSEASRAVTVPTLLVRGGQSDVVSQEGIDSMRTLIPHAEVADVSEAGHMVAGDDNQVFASAIVEFLGRHGL</sequence>
<gene>
    <name evidence="2" type="ORF">GCM10023217_28320</name>
</gene>
<evidence type="ECO:0000313" key="2">
    <source>
        <dbReference type="EMBL" id="GAA4755008.1"/>
    </source>
</evidence>
<protein>
    <recommendedName>
        <fullName evidence="1">AB hydrolase-1 domain-containing protein</fullName>
    </recommendedName>
</protein>
<dbReference type="PANTHER" id="PTHR43194:SF2">
    <property type="entry name" value="PEROXISOMAL MEMBRANE PROTEIN LPX1"/>
    <property type="match status" value="1"/>
</dbReference>
<dbReference type="RefSeq" id="WP_345313996.1">
    <property type="nucleotide sequence ID" value="NZ_BAABIE010000014.1"/>
</dbReference>
<dbReference type="InterPro" id="IPR050228">
    <property type="entry name" value="Carboxylesterase_BioH"/>
</dbReference>
<name>A0ABP8ZFA6_9ACTN</name>
<dbReference type="EMBL" id="BAABIE010000014">
    <property type="protein sequence ID" value="GAA4755008.1"/>
    <property type="molecule type" value="Genomic_DNA"/>
</dbReference>
<comment type="caution">
    <text evidence="2">The sequence shown here is derived from an EMBL/GenBank/DDBJ whole genome shotgun (WGS) entry which is preliminary data.</text>
</comment>